<protein>
    <submittedName>
        <fullName evidence="2">Uncharacterized protein</fullName>
    </submittedName>
</protein>
<name>A0A1I0NQT4_9FIRM</name>
<dbReference type="PANTHER" id="PTHR21974">
    <property type="entry name" value="RE15880P"/>
    <property type="match status" value="1"/>
</dbReference>
<dbReference type="PANTHER" id="PTHR21974:SF2">
    <property type="entry name" value="RE15880P"/>
    <property type="match status" value="1"/>
</dbReference>
<organism evidence="2 3">
    <name type="scientific">[Clostridium] fimetarium</name>
    <dbReference type="NCBI Taxonomy" id="99656"/>
    <lineage>
        <taxon>Bacteria</taxon>
        <taxon>Bacillati</taxon>
        <taxon>Bacillota</taxon>
        <taxon>Clostridia</taxon>
        <taxon>Lachnospirales</taxon>
        <taxon>Lachnospiraceae</taxon>
    </lineage>
</organism>
<proteinExistence type="predicted"/>
<dbReference type="STRING" id="99656.SAMN05421659_103301"/>
<feature type="coiled-coil region" evidence="1">
    <location>
        <begin position="273"/>
        <end position="311"/>
    </location>
</feature>
<dbReference type="Proteomes" id="UP000199701">
    <property type="component" value="Unassembled WGS sequence"/>
</dbReference>
<keyword evidence="1" id="KW-0175">Coiled coil</keyword>
<dbReference type="AlphaFoldDB" id="A0A1I0NQT4"/>
<evidence type="ECO:0000256" key="1">
    <source>
        <dbReference type="SAM" id="Coils"/>
    </source>
</evidence>
<evidence type="ECO:0000313" key="2">
    <source>
        <dbReference type="EMBL" id="SEW03826.1"/>
    </source>
</evidence>
<dbReference type="RefSeq" id="WP_092451538.1">
    <property type="nucleotide sequence ID" value="NZ_FOJI01000003.1"/>
</dbReference>
<feature type="coiled-coil region" evidence="1">
    <location>
        <begin position="2"/>
        <end position="111"/>
    </location>
</feature>
<keyword evidence="3" id="KW-1185">Reference proteome</keyword>
<accession>A0A1I0NQT4</accession>
<dbReference type="OrthoDB" id="3540923at2"/>
<dbReference type="EMBL" id="FOJI01000003">
    <property type="protein sequence ID" value="SEW03826.1"/>
    <property type="molecule type" value="Genomic_DNA"/>
</dbReference>
<sequence>MNNEVNRKLEEAQQGMLRLQKINSMLDELNSQKTTFTIKVSELKNSLEKEEFDVDNLEGKSVSHMFHAILGNFNEHLEKEQKEALAARLKYDQAARDLETVNDQISKLVSEMAQYQSCESTYHELYEKKKEMLLQSVSKVVDSILMLSDQINSINNNINEIKEAIQAGNQVISHLDNATTSLNSAQGWGTWDMLGGGLVADIAKHSHIDKATSEVEESQKALLHFRTELADVRISNNIGIEISGFSKFADFFFDGLIADWNMQSKIHKSQDSVDETKSQVQQVLGKLKSMKNEESFQVEQLEQKVKDLITQA</sequence>
<evidence type="ECO:0000313" key="3">
    <source>
        <dbReference type="Proteomes" id="UP000199701"/>
    </source>
</evidence>
<gene>
    <name evidence="2" type="ORF">SAMN05421659_103301</name>
</gene>
<reference evidence="2 3" key="1">
    <citation type="submission" date="2016-10" db="EMBL/GenBank/DDBJ databases">
        <authorList>
            <person name="de Groot N.N."/>
        </authorList>
    </citation>
    <scope>NUCLEOTIDE SEQUENCE [LARGE SCALE GENOMIC DNA]</scope>
    <source>
        <strain evidence="2 3">DSM 9179</strain>
    </source>
</reference>